<dbReference type="InterPro" id="IPR004175">
    <property type="entry name" value="RNA_CPDase"/>
</dbReference>
<comment type="caution">
    <text evidence="3">The sequence shown here is derived from an EMBL/GenBank/DDBJ whole genome shotgun (WGS) entry which is preliminary data.</text>
</comment>
<dbReference type="Gene3D" id="3.90.1140.10">
    <property type="entry name" value="Cyclic phosphodiesterase"/>
    <property type="match status" value="1"/>
</dbReference>
<name>A0A5N5U9S9_9EURY</name>
<dbReference type="HAMAP" id="MF_01940">
    <property type="entry name" value="RNA_CPDase"/>
    <property type="match status" value="1"/>
</dbReference>
<gene>
    <name evidence="3" type="primary">thpR</name>
    <name evidence="3" type="ORF">DMP03_09135</name>
</gene>
<organism evidence="3 4">
    <name type="scientific">Halosegnis rubeus</name>
    <dbReference type="NCBI Taxonomy" id="2212850"/>
    <lineage>
        <taxon>Archaea</taxon>
        <taxon>Methanobacteriati</taxon>
        <taxon>Methanobacteriota</taxon>
        <taxon>Stenosarchaea group</taxon>
        <taxon>Halobacteria</taxon>
        <taxon>Halobacteriales</taxon>
        <taxon>Natronomonadaceae</taxon>
        <taxon>Halosegnis</taxon>
    </lineage>
</organism>
<evidence type="ECO:0000256" key="2">
    <source>
        <dbReference type="HAMAP-Rule" id="MF_01940"/>
    </source>
</evidence>
<dbReference type="EMBL" id="QJOW01000003">
    <property type="protein sequence ID" value="KAB7515375.1"/>
    <property type="molecule type" value="Genomic_DNA"/>
</dbReference>
<dbReference type="PANTHER" id="PTHR35561">
    <property type="entry name" value="RNA 2',3'-CYCLIC PHOSPHODIESTERASE"/>
    <property type="match status" value="1"/>
</dbReference>
<dbReference type="OrthoDB" id="44091at2157"/>
<dbReference type="SUPFAM" id="SSF55144">
    <property type="entry name" value="LigT-like"/>
    <property type="match status" value="1"/>
</dbReference>
<dbReference type="NCBIfam" id="TIGR02258">
    <property type="entry name" value="2_5_ligase"/>
    <property type="match status" value="1"/>
</dbReference>
<accession>A0A5N5U9S9</accession>
<comment type="similarity">
    <text evidence="2">Belongs to the 2H phosphoesterase superfamily. ThpR family.</text>
</comment>
<dbReference type="AlphaFoldDB" id="A0A5N5U9S9"/>
<feature type="short sequence motif" description="HXTX 2" evidence="2">
    <location>
        <begin position="124"/>
        <end position="127"/>
    </location>
</feature>
<evidence type="ECO:0000256" key="1">
    <source>
        <dbReference type="ARBA" id="ARBA00022801"/>
    </source>
</evidence>
<feature type="short sequence motif" description="HXTX 1" evidence="2">
    <location>
        <begin position="37"/>
        <end position="40"/>
    </location>
</feature>
<dbReference type="GO" id="GO:0008664">
    <property type="term" value="F:RNA 2',3'-cyclic 3'-phosphodiesterase activity"/>
    <property type="evidence" value="ECO:0007669"/>
    <property type="project" value="UniProtKB-EC"/>
</dbReference>
<dbReference type="GO" id="GO:0004113">
    <property type="term" value="F:2',3'-cyclic-nucleotide 3'-phosphodiesterase activity"/>
    <property type="evidence" value="ECO:0007669"/>
    <property type="project" value="InterPro"/>
</dbReference>
<dbReference type="PANTHER" id="PTHR35561:SF1">
    <property type="entry name" value="RNA 2',3'-CYCLIC PHOSPHODIESTERASE"/>
    <property type="match status" value="1"/>
</dbReference>
<dbReference type="EC" id="3.1.4.58" evidence="2"/>
<dbReference type="Pfam" id="PF13563">
    <property type="entry name" value="2_5_RNA_ligase2"/>
    <property type="match status" value="1"/>
</dbReference>
<reference evidence="3 4" key="1">
    <citation type="submission" date="2019-10" db="EMBL/GenBank/DDBJ databases">
        <title>Unraveling microbial dark matter from salterns through culturing: the case of the genus Halosegnis.</title>
        <authorList>
            <person name="Duran-Viseras A."/>
            <person name="Andrei A.-S."/>
            <person name="Vera-Gargallo B."/>
            <person name="Ghai R."/>
            <person name="Sanchez-Porro C."/>
            <person name="Ventosa A."/>
        </authorList>
    </citation>
    <scope>NUCLEOTIDE SEQUENCE [LARGE SCALE GENOMIC DNA]</scope>
    <source>
        <strain evidence="3 4">F17-44</strain>
    </source>
</reference>
<dbReference type="Proteomes" id="UP000326302">
    <property type="component" value="Unassembled WGS sequence"/>
</dbReference>
<sequence>MRTFVSVPLGELSDAVADAQTPLNMSGVDPIDPTQAHVTLKFLGETDDPDAVVEAVERAVAASEVTPFDCYVAGYGVFPSLEYISVIWAGITQGSQQLTTLHEHVDRETTALGFDAEEYDFTPHATLARMRDARSKSVIQEVVAERDPELGTARVGGVELTQSTRTEAGPEYETVAEIPL</sequence>
<feature type="active site" description="Proton donor" evidence="2">
    <location>
        <position position="37"/>
    </location>
</feature>
<proteinExistence type="inferred from homology"/>
<comment type="function">
    <text evidence="2">Hydrolyzes RNA 2',3'-cyclic phosphodiester to an RNA 2'-phosphomonoester.</text>
</comment>
<keyword evidence="1 2" id="KW-0378">Hydrolase</keyword>
<evidence type="ECO:0000313" key="4">
    <source>
        <dbReference type="Proteomes" id="UP000326302"/>
    </source>
</evidence>
<dbReference type="RefSeq" id="WP_152120372.1">
    <property type="nucleotide sequence ID" value="NZ_QJOW01000003.1"/>
</dbReference>
<comment type="catalytic activity">
    <reaction evidence="2">
        <text>a 3'-end 2',3'-cyclophospho-ribonucleotide-RNA + H2O = a 3'-end 2'-phospho-ribonucleotide-RNA + H(+)</text>
        <dbReference type="Rhea" id="RHEA:11828"/>
        <dbReference type="Rhea" id="RHEA-COMP:10464"/>
        <dbReference type="Rhea" id="RHEA-COMP:17353"/>
        <dbReference type="ChEBI" id="CHEBI:15377"/>
        <dbReference type="ChEBI" id="CHEBI:15378"/>
        <dbReference type="ChEBI" id="CHEBI:83064"/>
        <dbReference type="ChEBI" id="CHEBI:173113"/>
        <dbReference type="EC" id="3.1.4.58"/>
    </reaction>
</comment>
<evidence type="ECO:0000313" key="3">
    <source>
        <dbReference type="EMBL" id="KAB7515375.1"/>
    </source>
</evidence>
<protein>
    <recommendedName>
        <fullName evidence="2">RNA 2',3'-cyclic phosphodiesterase</fullName>
        <shortName evidence="2">RNA 2',3'-CPDase</shortName>
        <ecNumber evidence="2">3.1.4.58</ecNumber>
    </recommendedName>
</protein>
<feature type="active site" description="Proton acceptor" evidence="2">
    <location>
        <position position="124"/>
    </location>
</feature>
<dbReference type="InterPro" id="IPR009097">
    <property type="entry name" value="Cyclic_Pdiesterase"/>
</dbReference>